<dbReference type="NCBIfam" id="NF041390">
    <property type="entry name" value="TadE_Rv3655c"/>
    <property type="match status" value="1"/>
</dbReference>
<dbReference type="AlphaFoldDB" id="A0A7Y5ZXU4"/>
<proteinExistence type="predicted"/>
<keyword evidence="3" id="KW-1185">Reference proteome</keyword>
<evidence type="ECO:0000313" key="3">
    <source>
        <dbReference type="Proteomes" id="UP000565724"/>
    </source>
</evidence>
<dbReference type="RefSeq" id="WP_175345973.1">
    <property type="nucleotide sequence ID" value="NZ_JABMCI010000041.1"/>
</dbReference>
<organism evidence="2 3">
    <name type="scientific">Cellulomonas humilata</name>
    <dbReference type="NCBI Taxonomy" id="144055"/>
    <lineage>
        <taxon>Bacteria</taxon>
        <taxon>Bacillati</taxon>
        <taxon>Actinomycetota</taxon>
        <taxon>Actinomycetes</taxon>
        <taxon>Micrococcales</taxon>
        <taxon>Cellulomonadaceae</taxon>
        <taxon>Cellulomonas</taxon>
    </lineage>
</organism>
<reference evidence="2 3" key="1">
    <citation type="submission" date="2020-05" db="EMBL/GenBank/DDBJ databases">
        <title>Genome Sequencing of Type Strains.</title>
        <authorList>
            <person name="Lemaire J.F."/>
            <person name="Inderbitzin P."/>
            <person name="Gregorio O.A."/>
            <person name="Collins S.B."/>
            <person name="Wespe N."/>
            <person name="Knight-Connoni V."/>
        </authorList>
    </citation>
    <scope>NUCLEOTIDE SEQUENCE [LARGE SCALE GENOMIC DNA]</scope>
    <source>
        <strain evidence="2 3">ATCC 25174</strain>
    </source>
</reference>
<evidence type="ECO:0000259" key="1">
    <source>
        <dbReference type="Pfam" id="PF07811"/>
    </source>
</evidence>
<dbReference type="InterPro" id="IPR012495">
    <property type="entry name" value="TadE-like_dom"/>
</dbReference>
<comment type="caution">
    <text evidence="2">The sequence shown here is derived from an EMBL/GenBank/DDBJ whole genome shotgun (WGS) entry which is preliminary data.</text>
</comment>
<protein>
    <submittedName>
        <fullName evidence="2">Pilus assembly protein TadE</fullName>
    </submittedName>
</protein>
<feature type="domain" description="TadE-like" evidence="1">
    <location>
        <begin position="10"/>
        <end position="52"/>
    </location>
</feature>
<dbReference type="EMBL" id="JABMCI010000041">
    <property type="protein sequence ID" value="NUU16081.1"/>
    <property type="molecule type" value="Genomic_DNA"/>
</dbReference>
<name>A0A7Y5ZXU4_9CELL</name>
<dbReference type="Pfam" id="PF07811">
    <property type="entry name" value="TadE"/>
    <property type="match status" value="1"/>
</dbReference>
<evidence type="ECO:0000313" key="2">
    <source>
        <dbReference type="EMBL" id="NUU16081.1"/>
    </source>
</evidence>
<accession>A0A7Y5ZXU4</accession>
<dbReference type="Proteomes" id="UP000565724">
    <property type="component" value="Unassembled WGS sequence"/>
</dbReference>
<sequence length="114" mass="11278">MTTAGRRDRGSVTAELAVGLPAVVLLLVALLTVASAAVAQTRCTDAARAGARSAALGEADGTVVATARRLAGEGAAVAVSRSEGWVTVTVSDAVGSWQGTPLRAHASAVARAEP</sequence>
<dbReference type="InterPro" id="IPR049790">
    <property type="entry name" value="Rv3655c/TadE"/>
</dbReference>
<gene>
    <name evidence="2" type="ORF">HP550_02290</name>
</gene>